<dbReference type="GO" id="GO:0046872">
    <property type="term" value="F:metal ion binding"/>
    <property type="evidence" value="ECO:0007669"/>
    <property type="project" value="UniProtKB-KW"/>
</dbReference>
<dbReference type="EC" id="7.4.2.8" evidence="14"/>
<dbReference type="Gene3D" id="3.90.1440.10">
    <property type="entry name" value="SecA, preprotein cross-linking domain"/>
    <property type="match status" value="1"/>
</dbReference>
<dbReference type="NCBIfam" id="NF006630">
    <property type="entry name" value="PRK09200.1"/>
    <property type="match status" value="1"/>
</dbReference>
<dbReference type="GO" id="GO:0006605">
    <property type="term" value="P:protein targeting"/>
    <property type="evidence" value="ECO:0007669"/>
    <property type="project" value="UniProtKB-UniRule"/>
</dbReference>
<keyword evidence="9 14" id="KW-0067">ATP-binding</keyword>
<sequence length="857" mass="97585">MGLGEKLFGTHSDKELKRIYPIVDKIEALDESMQKLSDDELIAKTDEFKERLSKGETLDDILVEAFATVREAAFRVLGMKHFRVQLVGGVLLHQGRIAEMRTGEGKTLVSTLPAYLNALTGKGVHIVTVNDYLAKRDAEWMGSVHRFLGLTVGVILNSDENDARREAYNCDITYITNNELGFDYLRDNMVIYKERLVQRGLNFCIIDEIDSILIDEARTPLIISGQSGKSTDIYKMCDYLARRMQKGTASTEISKFDAIMGTEIQEDGDYLVNEKDKYVVLTAQGVKEVEQFFHIQNLADPENLEIQHTIILALRAHALMHRDQDYVVKDDQVLIVDSFTGRIMPGRRFSDGLHQAIEAKENVKVKRESKTLATITFQNFFNKYDKKAGMTGTAQTEETEFREIYGMDVVVVPTNLPIARIDEDDAVYKTKKEKLNAIVEQVYEANQKGQPVLVGTVNIDSSEEISKLLQKRGIQHKVLNAKFHEMEAEIIADAGQKGAVTIATNMAGRGTDIKLGEGVPELGGLMVIGTERHESRRIDNQLRGRSGRQGDPGYSKFYLSLEDDLMRLFGSEKIMKVYDALRIPEGEEIQHKTITRFIEKAQRKIESNNFAIRKNLLEYDEVNNEQREVIYAERRKVLDGENMRDTIFQMVQDTVERYVDMVASNEVDPSEWDLQELNDTLRPIVPLKPIVLTEDEKRKGSANAFKQRLKEEAAKLYEAKEAEFPNPETMREMERVVLLKVVDRKWMDNIDDMDQLRQGIGLQSYGSRDPLVEYKMAGYDMFNEMTNSIKEDTSRLIMHVKIEEKAEREQVAKVTGTNKDTTAKREPVKRKAAKVGRNDPCPCGSGKKYKQCCGRMQ</sequence>
<dbReference type="Proteomes" id="UP000189857">
    <property type="component" value="Unassembled WGS sequence"/>
</dbReference>
<keyword evidence="21" id="KW-1185">Reference proteome</keyword>
<dbReference type="Pfam" id="PF21090">
    <property type="entry name" value="P-loop_SecA"/>
    <property type="match status" value="2"/>
</dbReference>
<dbReference type="InterPro" id="IPR027417">
    <property type="entry name" value="P-loop_NTPase"/>
</dbReference>
<dbReference type="PANTHER" id="PTHR30612">
    <property type="entry name" value="SECA INNER MEMBRANE COMPONENT OF SEC PROTEIN SECRETION SYSTEM"/>
    <property type="match status" value="1"/>
</dbReference>
<feature type="domain" description="Helicase C-terminal" evidence="18">
    <location>
        <begin position="438"/>
        <end position="606"/>
    </location>
</feature>
<evidence type="ECO:0000256" key="13">
    <source>
        <dbReference type="ARBA" id="ARBA00023136"/>
    </source>
</evidence>
<evidence type="ECO:0000259" key="19">
    <source>
        <dbReference type="PROSITE" id="PS51196"/>
    </source>
</evidence>
<evidence type="ECO:0000256" key="14">
    <source>
        <dbReference type="HAMAP-Rule" id="MF_01382"/>
    </source>
</evidence>
<dbReference type="PROSITE" id="PS01312">
    <property type="entry name" value="SECA"/>
    <property type="match status" value="1"/>
</dbReference>
<dbReference type="SUPFAM" id="SSF81886">
    <property type="entry name" value="Helical scaffold and wing domains of SecA"/>
    <property type="match status" value="1"/>
</dbReference>
<comment type="function">
    <text evidence="14">Part of the Sec protein translocase complex. Interacts with the SecYEG preprotein conducting channel. Has a central role in coupling the hydrolysis of ATP to the transfer of proteins into and across the cell membrane, serving as an ATP-driven molecular motor driving the stepwise translocation of polypeptide chains across the membrane.</text>
</comment>
<dbReference type="InterPro" id="IPR020937">
    <property type="entry name" value="SecA_CS"/>
</dbReference>
<feature type="region of interest" description="Disordered" evidence="16">
    <location>
        <begin position="813"/>
        <end position="837"/>
    </location>
</feature>
<evidence type="ECO:0000313" key="20">
    <source>
        <dbReference type="EMBL" id="SKA04644.1"/>
    </source>
</evidence>
<name>A0A1T4QLR4_9FIRM</name>
<keyword evidence="8" id="KW-0862">Zinc</keyword>
<dbReference type="PROSITE" id="PS51192">
    <property type="entry name" value="HELICASE_ATP_BIND_1"/>
    <property type="match status" value="1"/>
</dbReference>
<dbReference type="GO" id="GO:0005524">
    <property type="term" value="F:ATP binding"/>
    <property type="evidence" value="ECO:0007669"/>
    <property type="project" value="UniProtKB-UniRule"/>
</dbReference>
<evidence type="ECO:0000256" key="4">
    <source>
        <dbReference type="ARBA" id="ARBA00022475"/>
    </source>
</evidence>
<dbReference type="GO" id="GO:0005886">
    <property type="term" value="C:plasma membrane"/>
    <property type="evidence" value="ECO:0007669"/>
    <property type="project" value="UniProtKB-SubCell"/>
</dbReference>
<feature type="domain" description="SecA family profile" evidence="19">
    <location>
        <begin position="1"/>
        <end position="590"/>
    </location>
</feature>
<dbReference type="InterPro" id="IPR001650">
    <property type="entry name" value="Helicase_C-like"/>
</dbReference>
<dbReference type="AlphaFoldDB" id="A0A1T4QLR4"/>
<keyword evidence="3 14" id="KW-0813">Transport</keyword>
<reference evidence="20 21" key="1">
    <citation type="submission" date="2017-02" db="EMBL/GenBank/DDBJ databases">
        <authorList>
            <person name="Peterson S.W."/>
        </authorList>
    </citation>
    <scope>NUCLEOTIDE SEQUENCE [LARGE SCALE GENOMIC DNA]</scope>
    <source>
        <strain evidence="20 21">ATCC 17233</strain>
    </source>
</reference>
<dbReference type="Gene3D" id="1.10.3060.10">
    <property type="entry name" value="Helical scaffold and wing domains of SecA"/>
    <property type="match status" value="1"/>
</dbReference>
<organism evidence="20 21">
    <name type="scientific">Eubacterium ruminantium</name>
    <dbReference type="NCBI Taxonomy" id="42322"/>
    <lineage>
        <taxon>Bacteria</taxon>
        <taxon>Bacillati</taxon>
        <taxon>Bacillota</taxon>
        <taxon>Clostridia</taxon>
        <taxon>Eubacteriales</taxon>
        <taxon>Eubacteriaceae</taxon>
        <taxon>Eubacterium</taxon>
    </lineage>
</organism>
<feature type="domain" description="Helicase ATP-binding" evidence="17">
    <location>
        <begin position="87"/>
        <end position="225"/>
    </location>
</feature>
<evidence type="ECO:0000313" key="21">
    <source>
        <dbReference type="Proteomes" id="UP000189857"/>
    </source>
</evidence>
<dbReference type="InterPro" id="IPR011130">
    <property type="entry name" value="SecA_preprotein_X-link_dom"/>
</dbReference>
<dbReference type="InterPro" id="IPR004027">
    <property type="entry name" value="SEC_C_motif"/>
</dbReference>
<evidence type="ECO:0000256" key="1">
    <source>
        <dbReference type="ARBA" id="ARBA00001947"/>
    </source>
</evidence>
<dbReference type="Pfam" id="PF02810">
    <property type="entry name" value="SEC-C"/>
    <property type="match status" value="1"/>
</dbReference>
<dbReference type="GO" id="GO:0017038">
    <property type="term" value="P:protein import"/>
    <property type="evidence" value="ECO:0007669"/>
    <property type="project" value="InterPro"/>
</dbReference>
<keyword evidence="7 14" id="KW-0547">Nucleotide-binding</keyword>
<evidence type="ECO:0000259" key="17">
    <source>
        <dbReference type="PROSITE" id="PS51192"/>
    </source>
</evidence>
<comment type="subunit">
    <text evidence="14">Monomer and homodimer. Part of the essential Sec protein translocation apparatus which comprises SecA, SecYEG and auxiliary proteins SecDF. Other proteins may also be involved.</text>
</comment>
<dbReference type="Pfam" id="PF07516">
    <property type="entry name" value="SecA_SW"/>
    <property type="match status" value="1"/>
</dbReference>
<evidence type="ECO:0000256" key="5">
    <source>
        <dbReference type="ARBA" id="ARBA00022490"/>
    </source>
</evidence>
<comment type="subcellular location">
    <subcellularLocation>
        <location evidence="14">Cell membrane</location>
        <topology evidence="14">Peripheral membrane protein</topology>
        <orientation evidence="14">Cytoplasmic side</orientation>
    </subcellularLocation>
    <subcellularLocation>
        <location evidence="14">Cytoplasm</location>
    </subcellularLocation>
    <text evidence="14">Distribution is 50-50.</text>
</comment>
<dbReference type="PROSITE" id="PS51196">
    <property type="entry name" value="SECA_MOTOR_DEAD"/>
    <property type="match status" value="1"/>
</dbReference>
<keyword evidence="4 14" id="KW-1003">Cell membrane</keyword>
<protein>
    <recommendedName>
        <fullName evidence="14 15">Protein translocase subunit SecA</fullName>
        <ecNumber evidence="14">7.4.2.8</ecNumber>
    </recommendedName>
</protein>
<dbReference type="InterPro" id="IPR036670">
    <property type="entry name" value="SecA_X-link_sf"/>
</dbReference>
<dbReference type="SMART" id="SM00957">
    <property type="entry name" value="SecA_DEAD"/>
    <property type="match status" value="1"/>
</dbReference>
<evidence type="ECO:0000256" key="2">
    <source>
        <dbReference type="ARBA" id="ARBA00007650"/>
    </source>
</evidence>
<dbReference type="Gene3D" id="3.40.50.300">
    <property type="entry name" value="P-loop containing nucleotide triphosphate hydrolases"/>
    <property type="match status" value="3"/>
</dbReference>
<evidence type="ECO:0000256" key="12">
    <source>
        <dbReference type="ARBA" id="ARBA00023010"/>
    </source>
</evidence>
<keyword evidence="6" id="KW-0479">Metal-binding</keyword>
<keyword evidence="12 14" id="KW-0811">Translocation</keyword>
<feature type="binding site" evidence="14">
    <location>
        <begin position="103"/>
        <end position="107"/>
    </location>
    <ligand>
        <name>ATP</name>
        <dbReference type="ChEBI" id="CHEBI:30616"/>
    </ligand>
</feature>
<dbReference type="SUPFAM" id="SSF81767">
    <property type="entry name" value="Pre-protein crosslinking domain of SecA"/>
    <property type="match status" value="1"/>
</dbReference>
<evidence type="ECO:0000256" key="7">
    <source>
        <dbReference type="ARBA" id="ARBA00022741"/>
    </source>
</evidence>
<dbReference type="SUPFAM" id="SSF52540">
    <property type="entry name" value="P-loop containing nucleoside triphosphate hydrolases"/>
    <property type="match status" value="2"/>
</dbReference>
<dbReference type="PANTHER" id="PTHR30612:SF0">
    <property type="entry name" value="CHLOROPLAST PROTEIN-TRANSPORTING ATPASE"/>
    <property type="match status" value="1"/>
</dbReference>
<keyword evidence="5 14" id="KW-0963">Cytoplasm</keyword>
<evidence type="ECO:0000256" key="9">
    <source>
        <dbReference type="ARBA" id="ARBA00022840"/>
    </source>
</evidence>
<dbReference type="OrthoDB" id="9805579at2"/>
<evidence type="ECO:0000256" key="16">
    <source>
        <dbReference type="SAM" id="MobiDB-lite"/>
    </source>
</evidence>
<dbReference type="GO" id="GO:0031522">
    <property type="term" value="C:cell envelope Sec protein transport complex"/>
    <property type="evidence" value="ECO:0007669"/>
    <property type="project" value="TreeGrafter"/>
</dbReference>
<evidence type="ECO:0000259" key="18">
    <source>
        <dbReference type="PROSITE" id="PS51194"/>
    </source>
</evidence>
<dbReference type="SMART" id="SM00958">
    <property type="entry name" value="SecA_PP_bind"/>
    <property type="match status" value="1"/>
</dbReference>
<gene>
    <name evidence="14" type="primary">secA</name>
    <name evidence="20" type="ORF">SAMN02745110_02440</name>
</gene>
<keyword evidence="10 14" id="KW-0653">Protein transport</keyword>
<dbReference type="NCBIfam" id="NF009538">
    <property type="entry name" value="PRK12904.1"/>
    <property type="match status" value="1"/>
</dbReference>
<dbReference type="InterPro" id="IPR000185">
    <property type="entry name" value="SecA"/>
</dbReference>
<dbReference type="CDD" id="cd17928">
    <property type="entry name" value="DEXDc_SecA"/>
    <property type="match status" value="1"/>
</dbReference>
<comment type="catalytic activity">
    <reaction evidence="14">
        <text>ATP + H2O + cellular proteinSide 1 = ADP + phosphate + cellular proteinSide 2.</text>
        <dbReference type="EC" id="7.4.2.8"/>
    </reaction>
</comment>
<dbReference type="InterPro" id="IPR014018">
    <property type="entry name" value="SecA_motor_DEAD"/>
</dbReference>
<evidence type="ECO:0000256" key="3">
    <source>
        <dbReference type="ARBA" id="ARBA00022448"/>
    </source>
</evidence>
<dbReference type="GO" id="GO:0043952">
    <property type="term" value="P:protein transport by the Sec complex"/>
    <property type="evidence" value="ECO:0007669"/>
    <property type="project" value="TreeGrafter"/>
</dbReference>
<dbReference type="GO" id="GO:0005829">
    <property type="term" value="C:cytosol"/>
    <property type="evidence" value="ECO:0007669"/>
    <property type="project" value="TreeGrafter"/>
</dbReference>
<dbReference type="RefSeq" id="WP_078788222.1">
    <property type="nucleotide sequence ID" value="NZ_CACZYW010000021.1"/>
</dbReference>
<dbReference type="EMBL" id="FUXA01000022">
    <property type="protein sequence ID" value="SKA04644.1"/>
    <property type="molecule type" value="Genomic_DNA"/>
</dbReference>
<evidence type="ECO:0000256" key="15">
    <source>
        <dbReference type="RuleBase" id="RU003874"/>
    </source>
</evidence>
<accession>A0A1T4QLR4</accession>
<evidence type="ECO:0000256" key="11">
    <source>
        <dbReference type="ARBA" id="ARBA00022967"/>
    </source>
</evidence>
<dbReference type="InterPro" id="IPR036266">
    <property type="entry name" value="SecA_Wing/Scaffold_sf"/>
</dbReference>
<evidence type="ECO:0000256" key="8">
    <source>
        <dbReference type="ARBA" id="ARBA00022833"/>
    </source>
</evidence>
<keyword evidence="13 14" id="KW-0472">Membrane</keyword>
<dbReference type="InterPro" id="IPR011116">
    <property type="entry name" value="SecA_Wing/Scaffold"/>
</dbReference>
<dbReference type="FunFam" id="3.90.1440.10:FF:000001">
    <property type="entry name" value="Preprotein translocase subunit SecA"/>
    <property type="match status" value="1"/>
</dbReference>
<evidence type="ECO:0000256" key="6">
    <source>
        <dbReference type="ARBA" id="ARBA00022723"/>
    </source>
</evidence>
<feature type="binding site" evidence="14">
    <location>
        <position position="512"/>
    </location>
    <ligand>
        <name>ATP</name>
        <dbReference type="ChEBI" id="CHEBI:30616"/>
    </ligand>
</feature>
<dbReference type="PRINTS" id="PR00906">
    <property type="entry name" value="SECA"/>
</dbReference>
<keyword evidence="11 14" id="KW-1278">Translocase</keyword>
<dbReference type="InterPro" id="IPR014001">
    <property type="entry name" value="Helicase_ATP-bd"/>
</dbReference>
<dbReference type="Pfam" id="PF07517">
    <property type="entry name" value="SecA_DEAD"/>
    <property type="match status" value="1"/>
</dbReference>
<feature type="binding site" evidence="14">
    <location>
        <position position="85"/>
    </location>
    <ligand>
        <name>ATP</name>
        <dbReference type="ChEBI" id="CHEBI:30616"/>
    </ligand>
</feature>
<dbReference type="InterPro" id="IPR011115">
    <property type="entry name" value="SecA_DEAD"/>
</dbReference>
<dbReference type="HAMAP" id="MF_01382">
    <property type="entry name" value="SecA"/>
    <property type="match status" value="1"/>
</dbReference>
<proteinExistence type="inferred from homology"/>
<dbReference type="CDD" id="cd18803">
    <property type="entry name" value="SF2_C_secA"/>
    <property type="match status" value="1"/>
</dbReference>
<dbReference type="GO" id="GO:0008564">
    <property type="term" value="F:protein-exporting ATPase activity"/>
    <property type="evidence" value="ECO:0007669"/>
    <property type="project" value="UniProtKB-EC"/>
</dbReference>
<dbReference type="FunFam" id="1.10.3060.10:FF:000003">
    <property type="entry name" value="Protein translocase subunit SecA"/>
    <property type="match status" value="1"/>
</dbReference>
<dbReference type="NCBIfam" id="TIGR00963">
    <property type="entry name" value="secA"/>
    <property type="match status" value="1"/>
</dbReference>
<dbReference type="GO" id="GO:0065002">
    <property type="term" value="P:intracellular protein transmembrane transport"/>
    <property type="evidence" value="ECO:0007669"/>
    <property type="project" value="UniProtKB-UniRule"/>
</dbReference>
<dbReference type="Pfam" id="PF01043">
    <property type="entry name" value="SecA_PP_bind"/>
    <property type="match status" value="1"/>
</dbReference>
<evidence type="ECO:0000256" key="10">
    <source>
        <dbReference type="ARBA" id="ARBA00022927"/>
    </source>
</evidence>
<dbReference type="PROSITE" id="PS51194">
    <property type="entry name" value="HELICASE_CTER"/>
    <property type="match status" value="1"/>
</dbReference>
<comment type="similarity">
    <text evidence="2 14 15">Belongs to the SecA family.</text>
</comment>
<dbReference type="FunFam" id="3.40.50.300:FF:000334">
    <property type="entry name" value="Protein translocase subunit SecA"/>
    <property type="match status" value="1"/>
</dbReference>
<dbReference type="FunFam" id="3.40.50.300:FF:000429">
    <property type="entry name" value="Preprotein translocase subunit SecA"/>
    <property type="match status" value="1"/>
</dbReference>
<comment type="cofactor">
    <cofactor evidence="1">
        <name>Zn(2+)</name>
        <dbReference type="ChEBI" id="CHEBI:29105"/>
    </cofactor>
</comment>
<dbReference type="InterPro" id="IPR044722">
    <property type="entry name" value="SecA_SF2_C"/>
</dbReference>